<dbReference type="PANTHER" id="PTHR42760">
    <property type="entry name" value="SHORT-CHAIN DEHYDROGENASES/REDUCTASES FAMILY MEMBER"/>
    <property type="match status" value="1"/>
</dbReference>
<evidence type="ECO:0000259" key="3">
    <source>
        <dbReference type="SMART" id="SM00822"/>
    </source>
</evidence>
<protein>
    <submittedName>
        <fullName evidence="4">NAD(P)-binding protein</fullName>
    </submittedName>
</protein>
<name>A0AAD4E4B8_9AGAM</name>
<dbReference type="Pfam" id="PF00106">
    <property type="entry name" value="adh_short"/>
    <property type="match status" value="2"/>
</dbReference>
<dbReference type="PRINTS" id="PR00081">
    <property type="entry name" value="GDHRDH"/>
</dbReference>
<proteinExistence type="inferred from homology"/>
<dbReference type="PRINTS" id="PR00080">
    <property type="entry name" value="SDRFAMILY"/>
</dbReference>
<keyword evidence="5" id="KW-1185">Reference proteome</keyword>
<dbReference type="PROSITE" id="PS00061">
    <property type="entry name" value="ADH_SHORT"/>
    <property type="match status" value="2"/>
</dbReference>
<dbReference type="GO" id="GO:0048038">
    <property type="term" value="F:quinone binding"/>
    <property type="evidence" value="ECO:0007669"/>
    <property type="project" value="TreeGrafter"/>
</dbReference>
<dbReference type="FunFam" id="3.40.50.720:FF:000084">
    <property type="entry name" value="Short-chain dehydrogenase reductase"/>
    <property type="match status" value="2"/>
</dbReference>
<sequence length="533" mass="56383">MSPQKGIALITGSAQGIGHSIALRLARDGFDIALNDLPMKSEQLAAVASEVEALGRKACIMIADVTIEEEVKNMITDTVKELGGLDVMVANAGIPGANTVLETTVEDWERTFTVNTRGVFLCYKHAAVQMISQGRGGRIIGASSIAGKIGFPSAAAYCASKFAVRGLTQTAALELGKHNITVNAYAPGVIQTQILDSISDQSGNVSLADEDSTNYLTQLIGNRPIKHNGQPEDIASIVSYLASKEAHFITGQCSKGVALITGSAQGIGRAIAIRLAQDGFDLALNDLPGKKEALEDFAAELRRGGESESSHHPRTCIVTCDVSKEDEVKSMIDTTVDALGSLDVMIANAGISGMVDLLSGTWIDREPYLAQYLLFHAETLEGWDRMMKINGTSAFLCYKYAAIQMVKQGRGGRIIGASSMVGIQATSPLMSYSASKFAVRAITQAAALQLGQYGITVNSYAPGIIATPMVVASKSQIAKRGDKVDYFQKTIDTSAVGYIGQPEDVASAVAYLTSKEAHFITGKSPISQGLCAN</sequence>
<dbReference type="GO" id="GO:0006633">
    <property type="term" value="P:fatty acid biosynthetic process"/>
    <property type="evidence" value="ECO:0007669"/>
    <property type="project" value="TreeGrafter"/>
</dbReference>
<evidence type="ECO:0000313" key="5">
    <source>
        <dbReference type="Proteomes" id="UP001195769"/>
    </source>
</evidence>
<comment type="caution">
    <text evidence="4">The sequence shown here is derived from an EMBL/GenBank/DDBJ whole genome shotgun (WGS) entry which is preliminary data.</text>
</comment>
<dbReference type="SMART" id="SM00822">
    <property type="entry name" value="PKS_KR"/>
    <property type="match status" value="1"/>
</dbReference>
<accession>A0AAD4E4B8</accession>
<feature type="domain" description="Ketoreductase" evidence="3">
    <location>
        <begin position="6"/>
        <end position="188"/>
    </location>
</feature>
<comment type="similarity">
    <text evidence="1">Belongs to the short-chain dehydrogenases/reductases (SDR) family.</text>
</comment>
<dbReference type="RefSeq" id="XP_041223840.1">
    <property type="nucleotide sequence ID" value="XM_041367380.1"/>
</dbReference>
<dbReference type="Proteomes" id="UP001195769">
    <property type="component" value="Unassembled WGS sequence"/>
</dbReference>
<evidence type="ECO:0000256" key="2">
    <source>
        <dbReference type="ARBA" id="ARBA00022857"/>
    </source>
</evidence>
<evidence type="ECO:0000256" key="1">
    <source>
        <dbReference type="ARBA" id="ARBA00006484"/>
    </source>
</evidence>
<dbReference type="InterPro" id="IPR020904">
    <property type="entry name" value="Sc_DH/Rdtase_CS"/>
</dbReference>
<dbReference type="PANTHER" id="PTHR42760:SF121">
    <property type="entry name" value="3-OXOACYL-(ACYL-CARRIER-PROTEIN) REDUCTASE"/>
    <property type="match status" value="1"/>
</dbReference>
<keyword evidence="2" id="KW-0521">NADP</keyword>
<evidence type="ECO:0000313" key="4">
    <source>
        <dbReference type="EMBL" id="KAG1898264.1"/>
    </source>
</evidence>
<dbReference type="AlphaFoldDB" id="A0AAD4E4B8"/>
<organism evidence="4 5">
    <name type="scientific">Suillus fuscotomentosus</name>
    <dbReference type="NCBI Taxonomy" id="1912939"/>
    <lineage>
        <taxon>Eukaryota</taxon>
        <taxon>Fungi</taxon>
        <taxon>Dikarya</taxon>
        <taxon>Basidiomycota</taxon>
        <taxon>Agaricomycotina</taxon>
        <taxon>Agaricomycetes</taxon>
        <taxon>Agaricomycetidae</taxon>
        <taxon>Boletales</taxon>
        <taxon>Suillineae</taxon>
        <taxon>Suillaceae</taxon>
        <taxon>Suillus</taxon>
    </lineage>
</organism>
<dbReference type="GO" id="GO:0016616">
    <property type="term" value="F:oxidoreductase activity, acting on the CH-OH group of donors, NAD or NADP as acceptor"/>
    <property type="evidence" value="ECO:0007669"/>
    <property type="project" value="TreeGrafter"/>
</dbReference>
<dbReference type="Gene3D" id="3.40.50.720">
    <property type="entry name" value="NAD(P)-binding Rossmann-like Domain"/>
    <property type="match status" value="2"/>
</dbReference>
<dbReference type="EMBL" id="JABBWK010000040">
    <property type="protein sequence ID" value="KAG1898264.1"/>
    <property type="molecule type" value="Genomic_DNA"/>
</dbReference>
<dbReference type="InterPro" id="IPR057326">
    <property type="entry name" value="KR_dom"/>
</dbReference>
<dbReference type="InterPro" id="IPR036291">
    <property type="entry name" value="NAD(P)-bd_dom_sf"/>
</dbReference>
<reference evidence="4" key="1">
    <citation type="journal article" date="2020" name="New Phytol.">
        <title>Comparative genomics reveals dynamic genome evolution in host specialist ectomycorrhizal fungi.</title>
        <authorList>
            <person name="Lofgren L.A."/>
            <person name="Nguyen N.H."/>
            <person name="Vilgalys R."/>
            <person name="Ruytinx J."/>
            <person name="Liao H.L."/>
            <person name="Branco S."/>
            <person name="Kuo A."/>
            <person name="LaButti K."/>
            <person name="Lipzen A."/>
            <person name="Andreopoulos W."/>
            <person name="Pangilinan J."/>
            <person name="Riley R."/>
            <person name="Hundley H."/>
            <person name="Na H."/>
            <person name="Barry K."/>
            <person name="Grigoriev I.V."/>
            <person name="Stajich J.E."/>
            <person name="Kennedy P.G."/>
        </authorList>
    </citation>
    <scope>NUCLEOTIDE SEQUENCE</scope>
    <source>
        <strain evidence="4">FC203</strain>
    </source>
</reference>
<dbReference type="GeneID" id="64661678"/>
<dbReference type="InterPro" id="IPR002347">
    <property type="entry name" value="SDR_fam"/>
</dbReference>
<dbReference type="SUPFAM" id="SSF51735">
    <property type="entry name" value="NAD(P)-binding Rossmann-fold domains"/>
    <property type="match status" value="2"/>
</dbReference>
<gene>
    <name evidence="4" type="ORF">F5891DRAFT_1190929</name>
</gene>